<evidence type="ECO:0000256" key="3">
    <source>
        <dbReference type="ARBA" id="ARBA00022553"/>
    </source>
</evidence>
<sequence length="246" mass="25990">MTDEFRPDADRLAALAEFAAGAGHEINNPLATIIGRAQQLLREEVDPTRRQSLAAIVSQAYRIRDMIGDVMAFARPPAPHRSVVDLAHLVRDAVAGLETDLHNLRCRILVETPASLPIVGDAAQIAMVTAELIRNAATALQPQGGPISVTVSAGKASALLQVADAGCGFSEQQRAHAFDPFFSGRQAGRGLGFGLCKVWQVVRNHDGELVIDSSPGGPTTVTVHWPLPAEGQVGACPAPANAPHRL</sequence>
<dbReference type="InterPro" id="IPR005467">
    <property type="entry name" value="His_kinase_dom"/>
</dbReference>
<dbReference type="GO" id="GO:0005524">
    <property type="term" value="F:ATP binding"/>
    <property type="evidence" value="ECO:0007669"/>
    <property type="project" value="UniProtKB-KW"/>
</dbReference>
<dbReference type="InterPro" id="IPR036097">
    <property type="entry name" value="HisK_dim/P_sf"/>
</dbReference>
<dbReference type="Pfam" id="PF02518">
    <property type="entry name" value="HATPase_c"/>
    <property type="match status" value="1"/>
</dbReference>
<feature type="domain" description="Histidine kinase" evidence="9">
    <location>
        <begin position="21"/>
        <end position="229"/>
    </location>
</feature>
<dbReference type="SUPFAM" id="SSF47384">
    <property type="entry name" value="Homodimeric domain of signal transducing histidine kinase"/>
    <property type="match status" value="1"/>
</dbReference>
<keyword evidence="4" id="KW-0808">Transferase</keyword>
<dbReference type="SUPFAM" id="SSF55874">
    <property type="entry name" value="ATPase domain of HSP90 chaperone/DNA topoisomerase II/histidine kinase"/>
    <property type="match status" value="1"/>
</dbReference>
<evidence type="ECO:0000256" key="2">
    <source>
        <dbReference type="ARBA" id="ARBA00012438"/>
    </source>
</evidence>
<keyword evidence="8" id="KW-0902">Two-component regulatory system</keyword>
<dbReference type="PROSITE" id="PS50109">
    <property type="entry name" value="HIS_KIN"/>
    <property type="match status" value="1"/>
</dbReference>
<dbReference type="Gene3D" id="1.10.287.130">
    <property type="match status" value="1"/>
</dbReference>
<keyword evidence="3" id="KW-0597">Phosphoprotein</keyword>
<organism evidence="10">
    <name type="scientific">Schlesneria paludicola</name>
    <dbReference type="NCBI Taxonomy" id="360056"/>
    <lineage>
        <taxon>Bacteria</taxon>
        <taxon>Pseudomonadati</taxon>
        <taxon>Planctomycetota</taxon>
        <taxon>Planctomycetia</taxon>
        <taxon>Planctomycetales</taxon>
        <taxon>Planctomycetaceae</taxon>
        <taxon>Schlesneria</taxon>
    </lineage>
</organism>
<dbReference type="CDD" id="cd00082">
    <property type="entry name" value="HisKA"/>
    <property type="match status" value="1"/>
</dbReference>
<keyword evidence="5" id="KW-0547">Nucleotide-binding</keyword>
<dbReference type="InterPro" id="IPR004358">
    <property type="entry name" value="Sig_transdc_His_kin-like_C"/>
</dbReference>
<comment type="catalytic activity">
    <reaction evidence="1">
        <text>ATP + protein L-histidine = ADP + protein N-phospho-L-histidine.</text>
        <dbReference type="EC" id="2.7.13.3"/>
    </reaction>
</comment>
<dbReference type="InterPro" id="IPR003594">
    <property type="entry name" value="HATPase_dom"/>
</dbReference>
<evidence type="ECO:0000256" key="6">
    <source>
        <dbReference type="ARBA" id="ARBA00022777"/>
    </source>
</evidence>
<dbReference type="Gene3D" id="3.30.565.10">
    <property type="entry name" value="Histidine kinase-like ATPase, C-terminal domain"/>
    <property type="match status" value="1"/>
</dbReference>
<evidence type="ECO:0000256" key="8">
    <source>
        <dbReference type="ARBA" id="ARBA00023012"/>
    </source>
</evidence>
<gene>
    <name evidence="10" type="ORF">ENQ76_11140</name>
</gene>
<dbReference type="SMART" id="SM00387">
    <property type="entry name" value="HATPase_c"/>
    <property type="match status" value="1"/>
</dbReference>
<evidence type="ECO:0000256" key="5">
    <source>
        <dbReference type="ARBA" id="ARBA00022741"/>
    </source>
</evidence>
<dbReference type="EMBL" id="DSOK01000311">
    <property type="protein sequence ID" value="HEN16008.1"/>
    <property type="molecule type" value="Genomic_DNA"/>
</dbReference>
<reference evidence="10" key="1">
    <citation type="journal article" date="2020" name="mSystems">
        <title>Genome- and Community-Level Interaction Insights into Carbon Utilization and Element Cycling Functions of Hydrothermarchaeota in Hydrothermal Sediment.</title>
        <authorList>
            <person name="Zhou Z."/>
            <person name="Liu Y."/>
            <person name="Xu W."/>
            <person name="Pan J."/>
            <person name="Luo Z.H."/>
            <person name="Li M."/>
        </authorList>
    </citation>
    <scope>NUCLEOTIDE SEQUENCE [LARGE SCALE GENOMIC DNA]</scope>
    <source>
        <strain evidence="10">SpSt-339</strain>
    </source>
</reference>
<dbReference type="SMART" id="SM00388">
    <property type="entry name" value="HisKA"/>
    <property type="match status" value="1"/>
</dbReference>
<dbReference type="PRINTS" id="PR00344">
    <property type="entry name" value="BCTRLSENSOR"/>
</dbReference>
<keyword evidence="7" id="KW-0067">ATP-binding</keyword>
<evidence type="ECO:0000259" key="9">
    <source>
        <dbReference type="PROSITE" id="PS50109"/>
    </source>
</evidence>
<proteinExistence type="predicted"/>
<evidence type="ECO:0000256" key="4">
    <source>
        <dbReference type="ARBA" id="ARBA00022679"/>
    </source>
</evidence>
<dbReference type="PANTHER" id="PTHR43065:SF46">
    <property type="entry name" value="C4-DICARBOXYLATE TRANSPORT SENSOR PROTEIN DCTB"/>
    <property type="match status" value="1"/>
</dbReference>
<evidence type="ECO:0000256" key="7">
    <source>
        <dbReference type="ARBA" id="ARBA00022840"/>
    </source>
</evidence>
<dbReference type="Pfam" id="PF00512">
    <property type="entry name" value="HisKA"/>
    <property type="match status" value="1"/>
</dbReference>
<dbReference type="PANTHER" id="PTHR43065">
    <property type="entry name" value="SENSOR HISTIDINE KINASE"/>
    <property type="match status" value="1"/>
</dbReference>
<evidence type="ECO:0000313" key="10">
    <source>
        <dbReference type="EMBL" id="HEN16008.1"/>
    </source>
</evidence>
<comment type="caution">
    <text evidence="10">The sequence shown here is derived from an EMBL/GenBank/DDBJ whole genome shotgun (WGS) entry which is preliminary data.</text>
</comment>
<name>A0A7C2NVX8_9PLAN</name>
<dbReference type="AlphaFoldDB" id="A0A7C2NVX8"/>
<protein>
    <recommendedName>
        <fullName evidence="2">histidine kinase</fullName>
        <ecNumber evidence="2">2.7.13.3</ecNumber>
    </recommendedName>
</protein>
<accession>A0A7C2NVX8</accession>
<keyword evidence="6 10" id="KW-0418">Kinase</keyword>
<dbReference type="GO" id="GO:0000155">
    <property type="term" value="F:phosphorelay sensor kinase activity"/>
    <property type="evidence" value="ECO:0007669"/>
    <property type="project" value="InterPro"/>
</dbReference>
<dbReference type="EC" id="2.7.13.3" evidence="2"/>
<dbReference type="InterPro" id="IPR036890">
    <property type="entry name" value="HATPase_C_sf"/>
</dbReference>
<evidence type="ECO:0000256" key="1">
    <source>
        <dbReference type="ARBA" id="ARBA00000085"/>
    </source>
</evidence>
<dbReference type="InterPro" id="IPR003661">
    <property type="entry name" value="HisK_dim/P_dom"/>
</dbReference>